<sequence>MGLVIDNEQAITLPYAVDVVPPNEVIPLDNEKPSITGYVLNTNKPLLASKQKIQSMINANQLYVKGSLPNAWLGVPFGKPPLRGVVVVQSYTENIVFTQKDEQLLCFVARHIRNAIERMQARADLQFLALHDPLTKLSNRSLFNDRVNHALNKCRRHKNKKIALLFLDLDKFKQVNDTNGHHIGDLLLIEVAKLIQTCIRETDTLSRLGGDELGILLEDIVSAELAQRVANKILKALQTPFMLDKIQINTSISIGIAFNDQSDNTIDSLIICADKAMYKAKQRGRNRFILHQGEEQSGMIATKIIEQDALKGLIENQFFFIFQPIVDLKTGYMVAAEALVRWNNSKMGDLTFRGVS</sequence>
<dbReference type="Gene3D" id="3.30.70.270">
    <property type="match status" value="1"/>
</dbReference>
<dbReference type="InterPro" id="IPR029787">
    <property type="entry name" value="Nucleotide_cyclase"/>
</dbReference>
<dbReference type="InterPro" id="IPR000160">
    <property type="entry name" value="GGDEF_dom"/>
</dbReference>
<evidence type="ECO:0000313" key="5">
    <source>
        <dbReference type="Proteomes" id="UP000011864"/>
    </source>
</evidence>
<dbReference type="PROSITE" id="PS50883">
    <property type="entry name" value="EAL"/>
    <property type="match status" value="1"/>
</dbReference>
<dbReference type="Gene3D" id="3.20.20.450">
    <property type="entry name" value="EAL domain"/>
    <property type="match status" value="1"/>
</dbReference>
<dbReference type="AlphaFoldDB" id="K7A4F0"/>
<reference evidence="4 5" key="1">
    <citation type="journal article" date="2013" name="Genome Announc.">
        <title>Complete Genome Sequence of Glaciecola psychrophila Strain 170T.</title>
        <authorList>
            <person name="Yin J."/>
            <person name="Chen J."/>
            <person name="Liu G."/>
            <person name="Yu Y."/>
            <person name="Song L."/>
            <person name="Wang X."/>
            <person name="Qu X."/>
        </authorList>
    </citation>
    <scope>NUCLEOTIDE SEQUENCE [LARGE SCALE GENOMIC DNA]</scope>
    <source>
        <strain evidence="4 5">170</strain>
    </source>
</reference>
<evidence type="ECO:0000256" key="1">
    <source>
        <dbReference type="ARBA" id="ARBA00001946"/>
    </source>
</evidence>
<dbReference type="STRING" id="1129794.C427_2605"/>
<dbReference type="KEGG" id="gps:C427_2605"/>
<dbReference type="OrthoDB" id="766410at2"/>
<dbReference type="SMART" id="SM00267">
    <property type="entry name" value="GGDEF"/>
    <property type="match status" value="1"/>
</dbReference>
<name>K7A4F0_9ALTE</name>
<feature type="domain" description="GGDEF" evidence="3">
    <location>
        <begin position="160"/>
        <end position="293"/>
    </location>
</feature>
<comment type="cofactor">
    <cofactor evidence="1">
        <name>Mg(2+)</name>
        <dbReference type="ChEBI" id="CHEBI:18420"/>
    </cofactor>
</comment>
<dbReference type="InterPro" id="IPR052163">
    <property type="entry name" value="DGC-Regulatory_Protein"/>
</dbReference>
<dbReference type="Proteomes" id="UP000011864">
    <property type="component" value="Chromosome"/>
</dbReference>
<dbReference type="SUPFAM" id="SSF55781">
    <property type="entry name" value="GAF domain-like"/>
    <property type="match status" value="1"/>
</dbReference>
<keyword evidence="5" id="KW-1185">Reference proteome</keyword>
<dbReference type="PANTHER" id="PTHR46663:SF3">
    <property type="entry name" value="SLL0267 PROTEIN"/>
    <property type="match status" value="1"/>
</dbReference>
<dbReference type="CDD" id="cd01949">
    <property type="entry name" value="GGDEF"/>
    <property type="match status" value="1"/>
</dbReference>
<dbReference type="EMBL" id="CP003837">
    <property type="protein sequence ID" value="AGH44714.1"/>
    <property type="molecule type" value="Genomic_DNA"/>
</dbReference>
<dbReference type="FunFam" id="3.30.70.270:FF:000001">
    <property type="entry name" value="Diguanylate cyclase domain protein"/>
    <property type="match status" value="1"/>
</dbReference>
<dbReference type="GO" id="GO:0003824">
    <property type="term" value="F:catalytic activity"/>
    <property type="evidence" value="ECO:0007669"/>
    <property type="project" value="UniProtKB-ARBA"/>
</dbReference>
<dbReference type="eggNOG" id="COG2199">
    <property type="taxonomic scope" value="Bacteria"/>
</dbReference>
<dbReference type="InterPro" id="IPR029016">
    <property type="entry name" value="GAF-like_dom_sf"/>
</dbReference>
<organism evidence="4 5">
    <name type="scientific">Paraglaciecola psychrophila 170</name>
    <dbReference type="NCBI Taxonomy" id="1129794"/>
    <lineage>
        <taxon>Bacteria</taxon>
        <taxon>Pseudomonadati</taxon>
        <taxon>Pseudomonadota</taxon>
        <taxon>Gammaproteobacteria</taxon>
        <taxon>Alteromonadales</taxon>
        <taxon>Alteromonadaceae</taxon>
        <taxon>Paraglaciecola</taxon>
    </lineage>
</organism>
<feature type="domain" description="EAL" evidence="2">
    <location>
        <begin position="302"/>
        <end position="356"/>
    </location>
</feature>
<dbReference type="Gene3D" id="3.30.450.40">
    <property type="match status" value="1"/>
</dbReference>
<dbReference type="SUPFAM" id="SSF141868">
    <property type="entry name" value="EAL domain-like"/>
    <property type="match status" value="1"/>
</dbReference>
<evidence type="ECO:0000259" key="2">
    <source>
        <dbReference type="PROSITE" id="PS50883"/>
    </source>
</evidence>
<dbReference type="eggNOG" id="COG2203">
    <property type="taxonomic scope" value="Bacteria"/>
</dbReference>
<evidence type="ECO:0000259" key="3">
    <source>
        <dbReference type="PROSITE" id="PS50887"/>
    </source>
</evidence>
<evidence type="ECO:0008006" key="6">
    <source>
        <dbReference type="Google" id="ProtNLM"/>
    </source>
</evidence>
<proteinExistence type="predicted"/>
<protein>
    <recommendedName>
        <fullName evidence="6">GGDEF domain-containing protein</fullName>
    </recommendedName>
</protein>
<dbReference type="InterPro" id="IPR001633">
    <property type="entry name" value="EAL_dom"/>
</dbReference>
<dbReference type="PATRIC" id="fig|1129794.4.peg.2587"/>
<dbReference type="InterPro" id="IPR043128">
    <property type="entry name" value="Rev_trsase/Diguanyl_cyclase"/>
</dbReference>
<evidence type="ECO:0000313" key="4">
    <source>
        <dbReference type="EMBL" id="AGH44714.1"/>
    </source>
</evidence>
<dbReference type="SUPFAM" id="SSF55073">
    <property type="entry name" value="Nucleotide cyclase"/>
    <property type="match status" value="1"/>
</dbReference>
<dbReference type="NCBIfam" id="TIGR00254">
    <property type="entry name" value="GGDEF"/>
    <property type="match status" value="1"/>
</dbReference>
<dbReference type="HOGENOM" id="CLU_778128_0_0_6"/>
<dbReference type="PROSITE" id="PS50887">
    <property type="entry name" value="GGDEF"/>
    <property type="match status" value="1"/>
</dbReference>
<dbReference type="InterPro" id="IPR035919">
    <property type="entry name" value="EAL_sf"/>
</dbReference>
<accession>K7A4F0</accession>
<dbReference type="PANTHER" id="PTHR46663">
    <property type="entry name" value="DIGUANYLATE CYCLASE DGCT-RELATED"/>
    <property type="match status" value="1"/>
</dbReference>
<dbReference type="Pfam" id="PF00990">
    <property type="entry name" value="GGDEF"/>
    <property type="match status" value="1"/>
</dbReference>
<gene>
    <name evidence="4" type="ORF">C427_2605</name>
</gene>